<feature type="signal peptide" evidence="1">
    <location>
        <begin position="1"/>
        <end position="18"/>
    </location>
</feature>
<gene>
    <name evidence="2" type="ORF">H2201_003495</name>
</gene>
<dbReference type="Proteomes" id="UP001172684">
    <property type="component" value="Unassembled WGS sequence"/>
</dbReference>
<feature type="chain" id="PRO_5045552808" description="AA1-like domain-containing protein" evidence="1">
    <location>
        <begin position="19"/>
        <end position="137"/>
    </location>
</feature>
<keyword evidence="1" id="KW-0732">Signal</keyword>
<reference evidence="2" key="1">
    <citation type="submission" date="2022-10" db="EMBL/GenBank/DDBJ databases">
        <title>Culturing micro-colonial fungi from biological soil crusts in the Mojave desert and describing Neophaeococcomyces mojavensis, and introducing the new genera and species Taxawa tesnikishii.</title>
        <authorList>
            <person name="Kurbessoian T."/>
            <person name="Stajich J.E."/>
        </authorList>
    </citation>
    <scope>NUCLEOTIDE SEQUENCE</scope>
    <source>
        <strain evidence="2">TK_1</strain>
    </source>
</reference>
<organism evidence="2 3">
    <name type="scientific">Coniosporium apollinis</name>
    <dbReference type="NCBI Taxonomy" id="61459"/>
    <lineage>
        <taxon>Eukaryota</taxon>
        <taxon>Fungi</taxon>
        <taxon>Dikarya</taxon>
        <taxon>Ascomycota</taxon>
        <taxon>Pezizomycotina</taxon>
        <taxon>Dothideomycetes</taxon>
        <taxon>Dothideomycetes incertae sedis</taxon>
        <taxon>Coniosporium</taxon>
    </lineage>
</organism>
<name>A0ABQ9P1N5_9PEZI</name>
<evidence type="ECO:0000313" key="2">
    <source>
        <dbReference type="EMBL" id="KAJ9666307.1"/>
    </source>
</evidence>
<keyword evidence="3" id="KW-1185">Reference proteome</keyword>
<evidence type="ECO:0008006" key="4">
    <source>
        <dbReference type="Google" id="ProtNLM"/>
    </source>
</evidence>
<proteinExistence type="predicted"/>
<accession>A0ABQ9P1N5</accession>
<protein>
    <recommendedName>
        <fullName evidence="4">AA1-like domain-containing protein</fullName>
    </recommendedName>
</protein>
<dbReference type="EMBL" id="JAPDRL010000020">
    <property type="protein sequence ID" value="KAJ9666307.1"/>
    <property type="molecule type" value="Genomic_DNA"/>
</dbReference>
<evidence type="ECO:0000256" key="1">
    <source>
        <dbReference type="SAM" id="SignalP"/>
    </source>
</evidence>
<comment type="caution">
    <text evidence="2">The sequence shown here is derived from an EMBL/GenBank/DDBJ whole genome shotgun (WGS) entry which is preliminary data.</text>
</comment>
<evidence type="ECO:0000313" key="3">
    <source>
        <dbReference type="Proteomes" id="UP001172684"/>
    </source>
</evidence>
<sequence length="137" mass="15108">MHFSTTLIALLSAPLILAAPSAEPDRHFRPETTKDERVKLKITSQSVGTWKPDIKINSWQSVAKDLKKPSGPFFESVCFDNPTKAMRAHYVCVFDNGAGGRVTGNDGKEIILTPLHGCQKVGKAVYAVRCCKDFCVR</sequence>